<evidence type="ECO:0000313" key="4">
    <source>
        <dbReference type="Proteomes" id="UP000239151"/>
    </source>
</evidence>
<sequence length="158" mass="17821">MKKITIVGLGNMGLNFINSVNKDFKKNISDVEINSLLLIPKELDKDFIINNIQKNHQIFVIAGLGGSTSNALIELVDILKRIDINPNVIVLKPFAFEGKEKVELANSIIEKLNDSLNNLKIFDNNDIESLGDKNLPMKEMFTLMDKNIFEFIIKKASM</sequence>
<name>A0A2S9TGH0_9BACT</name>
<dbReference type="GO" id="GO:0005525">
    <property type="term" value="F:GTP binding"/>
    <property type="evidence" value="ECO:0007669"/>
    <property type="project" value="UniProtKB-KW"/>
</dbReference>
<dbReference type="PANTHER" id="PTHR30314:SF3">
    <property type="entry name" value="MITOCHONDRIAL DIVISION PROTEIN FSZA"/>
    <property type="match status" value="1"/>
</dbReference>
<dbReference type="InterPro" id="IPR003008">
    <property type="entry name" value="Tubulin_FtsZ_GTPase"/>
</dbReference>
<dbReference type="PANTHER" id="PTHR30314">
    <property type="entry name" value="CELL DIVISION PROTEIN FTSZ-RELATED"/>
    <property type="match status" value="1"/>
</dbReference>
<keyword evidence="1" id="KW-0547">Nucleotide-binding</keyword>
<dbReference type="AlphaFoldDB" id="A0A2S9TGH0"/>
<organism evidence="3 4">
    <name type="scientific">Aliarcobacter cryaerophilus</name>
    <dbReference type="NCBI Taxonomy" id="28198"/>
    <lineage>
        <taxon>Bacteria</taxon>
        <taxon>Pseudomonadati</taxon>
        <taxon>Campylobacterota</taxon>
        <taxon>Epsilonproteobacteria</taxon>
        <taxon>Campylobacterales</taxon>
        <taxon>Arcobacteraceae</taxon>
        <taxon>Aliarcobacter</taxon>
    </lineage>
</organism>
<dbReference type="GO" id="GO:0032153">
    <property type="term" value="C:cell division site"/>
    <property type="evidence" value="ECO:0007669"/>
    <property type="project" value="TreeGrafter"/>
</dbReference>
<dbReference type="GO" id="GO:0005737">
    <property type="term" value="C:cytoplasm"/>
    <property type="evidence" value="ECO:0007669"/>
    <property type="project" value="TreeGrafter"/>
</dbReference>
<dbReference type="EMBL" id="NXGI01000007">
    <property type="protein sequence ID" value="PRM97931.1"/>
    <property type="molecule type" value="Genomic_DNA"/>
</dbReference>
<protein>
    <recommendedName>
        <fullName evidence="5">Tubulin/FtsZ GTPase domain-containing protein</fullName>
    </recommendedName>
</protein>
<dbReference type="InterPro" id="IPR036525">
    <property type="entry name" value="Tubulin/FtsZ_GTPase_sf"/>
</dbReference>
<dbReference type="GO" id="GO:0051301">
    <property type="term" value="P:cell division"/>
    <property type="evidence" value="ECO:0007669"/>
    <property type="project" value="TreeGrafter"/>
</dbReference>
<evidence type="ECO:0000256" key="1">
    <source>
        <dbReference type="ARBA" id="ARBA00022741"/>
    </source>
</evidence>
<proteinExistence type="predicted"/>
<dbReference type="GO" id="GO:0003924">
    <property type="term" value="F:GTPase activity"/>
    <property type="evidence" value="ECO:0007669"/>
    <property type="project" value="InterPro"/>
</dbReference>
<keyword evidence="2" id="KW-0342">GTP-binding</keyword>
<reference evidence="3 4" key="1">
    <citation type="submission" date="2017-09" db="EMBL/GenBank/DDBJ databases">
        <title>Reassesment of A. cryaerophilus.</title>
        <authorList>
            <person name="Perez-Cataluna A."/>
            <person name="Collado L."/>
            <person name="Salgado O."/>
            <person name="Lefinanco V."/>
            <person name="Figueras M.J."/>
        </authorList>
    </citation>
    <scope>NUCLEOTIDE SEQUENCE [LARGE SCALE GENOMIC DNA]</scope>
    <source>
        <strain evidence="3 4">LMG 9065</strain>
    </source>
</reference>
<gene>
    <name evidence="3" type="ORF">CJ670_04495</name>
</gene>
<dbReference type="Gene3D" id="3.40.50.1440">
    <property type="entry name" value="Tubulin/FtsZ, GTPase domain"/>
    <property type="match status" value="1"/>
</dbReference>
<dbReference type="Proteomes" id="UP000239151">
    <property type="component" value="Unassembled WGS sequence"/>
</dbReference>
<evidence type="ECO:0008006" key="5">
    <source>
        <dbReference type="Google" id="ProtNLM"/>
    </source>
</evidence>
<dbReference type="SUPFAM" id="SSF52490">
    <property type="entry name" value="Tubulin nucleotide-binding domain-like"/>
    <property type="match status" value="1"/>
</dbReference>
<dbReference type="InterPro" id="IPR045061">
    <property type="entry name" value="FtsZ/CetZ"/>
</dbReference>
<dbReference type="PRINTS" id="PR00423">
    <property type="entry name" value="CELLDVISFTSZ"/>
</dbReference>
<comment type="caution">
    <text evidence="3">The sequence shown here is derived from an EMBL/GenBank/DDBJ whole genome shotgun (WGS) entry which is preliminary data.</text>
</comment>
<evidence type="ECO:0000313" key="3">
    <source>
        <dbReference type="EMBL" id="PRM97931.1"/>
    </source>
</evidence>
<accession>A0A2S9TGH0</accession>
<evidence type="ECO:0000256" key="2">
    <source>
        <dbReference type="ARBA" id="ARBA00023134"/>
    </source>
</evidence>